<dbReference type="NCBIfam" id="NF003254">
    <property type="entry name" value="PRK04211.1"/>
    <property type="match status" value="1"/>
</dbReference>
<dbReference type="GO" id="GO:0019843">
    <property type="term" value="F:rRNA binding"/>
    <property type="evidence" value="ECO:0007669"/>
    <property type="project" value="UniProtKB-UniRule"/>
</dbReference>
<keyword evidence="5 7" id="KW-0689">Ribosomal protein</keyword>
<organism evidence="10">
    <name type="scientific">Candidatus Heimdallarchaeum endolithica</name>
    <dbReference type="NCBI Taxonomy" id="2876572"/>
    <lineage>
        <taxon>Archaea</taxon>
        <taxon>Promethearchaeati</taxon>
        <taxon>Candidatus Heimdallarchaeota</taxon>
        <taxon>Candidatus Heimdallarchaeia (ex Rinke et al. 2021) (nom. nud.)</taxon>
        <taxon>Candidatus Heimdallarchaeales</taxon>
        <taxon>Candidatus Heimdallarchaeaceae</taxon>
        <taxon>Candidatus Heimdallarchaeum</taxon>
    </lineage>
</organism>
<proteinExistence type="inferred from homology"/>
<reference evidence="10" key="1">
    <citation type="journal article" date="2022" name="Nat. Microbiol.">
        <title>Unique mobile elements and scalable gene flow at the prokaryote-eukaryote boundary revealed by circularized Asgard archaea genomes.</title>
        <authorList>
            <person name="Wu F."/>
            <person name="Speth D.R."/>
            <person name="Philosof A."/>
            <person name="Cremiere A."/>
            <person name="Narayanan A."/>
            <person name="Barco R.A."/>
            <person name="Connon S.A."/>
            <person name="Amend J.P."/>
            <person name="Antoshechkin I.A."/>
            <person name="Orphan V.J."/>
        </authorList>
    </citation>
    <scope>NUCLEOTIDE SEQUENCE</scope>
    <source>
        <strain evidence="10">PR6</strain>
    </source>
</reference>
<gene>
    <name evidence="7" type="primary">rps12</name>
    <name evidence="10" type="ORF">K9W46_08915</name>
</gene>
<dbReference type="FunFam" id="2.40.50.140:FF:000007">
    <property type="entry name" value="40S ribosomal protein S23"/>
    <property type="match status" value="1"/>
</dbReference>
<dbReference type="PANTHER" id="PTHR11652">
    <property type="entry name" value="30S RIBOSOMAL PROTEIN S12 FAMILY MEMBER"/>
    <property type="match status" value="1"/>
</dbReference>
<dbReference type="InterPro" id="IPR005680">
    <property type="entry name" value="Ribosomal_uS12_euk/arc"/>
</dbReference>
<evidence type="ECO:0000313" key="10">
    <source>
        <dbReference type="EMBL" id="UJG42512.1"/>
    </source>
</evidence>
<dbReference type="HAMAP" id="MF_00403_A">
    <property type="entry name" value="Ribosomal_uS12_A"/>
    <property type="match status" value="1"/>
</dbReference>
<comment type="similarity">
    <text evidence="1 7 8">Belongs to the universal ribosomal protein uS12 family.</text>
</comment>
<evidence type="ECO:0000256" key="3">
    <source>
        <dbReference type="ARBA" id="ARBA00022730"/>
    </source>
</evidence>
<evidence type="ECO:0000256" key="8">
    <source>
        <dbReference type="RuleBase" id="RU003622"/>
    </source>
</evidence>
<dbReference type="InterPro" id="IPR022863">
    <property type="entry name" value="Ribosomal_uS12_arc"/>
</dbReference>
<evidence type="ECO:0000256" key="4">
    <source>
        <dbReference type="ARBA" id="ARBA00022884"/>
    </source>
</evidence>
<dbReference type="AlphaFoldDB" id="A0A9Y1BPG4"/>
<comment type="subunit">
    <text evidence="2 7 9">Part of the 30S ribosomal subunit.</text>
</comment>
<accession>A0A9Y1BPG4</accession>
<evidence type="ECO:0000256" key="1">
    <source>
        <dbReference type="ARBA" id="ARBA00005657"/>
    </source>
</evidence>
<comment type="function">
    <text evidence="7 9">With S4 and S5 plays an important role in translational accuracy. Located at the interface of the 30S and 50S subunits.</text>
</comment>
<dbReference type="GO" id="GO:0015935">
    <property type="term" value="C:small ribosomal subunit"/>
    <property type="evidence" value="ECO:0007669"/>
    <property type="project" value="UniProtKB-UniRule"/>
</dbReference>
<dbReference type="Proteomes" id="UP001200513">
    <property type="component" value="Chromosome"/>
</dbReference>
<evidence type="ECO:0000256" key="7">
    <source>
        <dbReference type="HAMAP-Rule" id="MF_00403"/>
    </source>
</evidence>
<dbReference type="NCBIfam" id="TIGR00982">
    <property type="entry name" value="uS12_E_A"/>
    <property type="match status" value="1"/>
</dbReference>
<evidence type="ECO:0000256" key="6">
    <source>
        <dbReference type="ARBA" id="ARBA00023274"/>
    </source>
</evidence>
<keyword evidence="6 7" id="KW-0687">Ribonucleoprotein</keyword>
<dbReference type="SUPFAM" id="SSF50249">
    <property type="entry name" value="Nucleic acid-binding proteins"/>
    <property type="match status" value="1"/>
</dbReference>
<name>A0A9Y1BPG4_9ARCH</name>
<sequence length="147" mass="16383">MTGSKSPKGEYAARKLVQKRKKFRWKDSYYKRKMLRLDKKADPLEGAPAARGIVVEKYGVESKQPNSALRKCVRVRLTKNGKQIGAFVPHDGGLLYIEEHDEVLVCSIGGAQKGAKGDIPGVKWQVTHVNGAAIKMLVEGRKQKPQR</sequence>
<dbReference type="Gene3D" id="2.40.50.140">
    <property type="entry name" value="Nucleic acid-binding proteins"/>
    <property type="match status" value="1"/>
</dbReference>
<dbReference type="GO" id="GO:0003735">
    <property type="term" value="F:structural constituent of ribosome"/>
    <property type="evidence" value="ECO:0007669"/>
    <property type="project" value="UniProtKB-UniRule"/>
</dbReference>
<evidence type="ECO:0000256" key="2">
    <source>
        <dbReference type="ARBA" id="ARBA00011458"/>
    </source>
</evidence>
<dbReference type="EMBL" id="CP084167">
    <property type="protein sequence ID" value="UJG42512.1"/>
    <property type="molecule type" value="Genomic_DNA"/>
</dbReference>
<dbReference type="InterPro" id="IPR012340">
    <property type="entry name" value="NA-bd_OB-fold"/>
</dbReference>
<dbReference type="GO" id="GO:0006412">
    <property type="term" value="P:translation"/>
    <property type="evidence" value="ECO:0007669"/>
    <property type="project" value="UniProtKB-UniRule"/>
</dbReference>
<keyword evidence="3 7" id="KW-0699">rRNA-binding</keyword>
<dbReference type="PROSITE" id="PS00055">
    <property type="entry name" value="RIBOSOMAL_S12"/>
    <property type="match status" value="1"/>
</dbReference>
<evidence type="ECO:0000256" key="9">
    <source>
        <dbReference type="RuleBase" id="RU004490"/>
    </source>
</evidence>
<dbReference type="PIRSF" id="PIRSF002133">
    <property type="entry name" value="Ribosomal_S12/S23"/>
    <property type="match status" value="1"/>
</dbReference>
<protein>
    <recommendedName>
        <fullName evidence="7">Small ribosomal subunit protein uS12</fullName>
    </recommendedName>
</protein>
<keyword evidence="4 7" id="KW-0694">RNA-binding</keyword>
<evidence type="ECO:0000256" key="5">
    <source>
        <dbReference type="ARBA" id="ARBA00022980"/>
    </source>
</evidence>
<dbReference type="Pfam" id="PF00164">
    <property type="entry name" value="Ribosom_S12_S23"/>
    <property type="match status" value="1"/>
</dbReference>
<dbReference type="InterPro" id="IPR006032">
    <property type="entry name" value="Ribosomal_uS12"/>
</dbReference>